<keyword evidence="2" id="KW-1185">Reference proteome</keyword>
<gene>
    <name evidence="1" type="ORF">TIFTF001_015309</name>
</gene>
<dbReference type="Proteomes" id="UP001187192">
    <property type="component" value="Unassembled WGS sequence"/>
</dbReference>
<proteinExistence type="predicted"/>
<evidence type="ECO:0000313" key="1">
    <source>
        <dbReference type="EMBL" id="GMN46122.1"/>
    </source>
</evidence>
<accession>A0AA88D8U7</accession>
<name>A0AA88D8U7_FICCA</name>
<dbReference type="EMBL" id="BTGU01000022">
    <property type="protein sequence ID" value="GMN46122.1"/>
    <property type="molecule type" value="Genomic_DNA"/>
</dbReference>
<protein>
    <submittedName>
        <fullName evidence="1">Uncharacterized protein</fullName>
    </submittedName>
</protein>
<reference evidence="1" key="1">
    <citation type="submission" date="2023-07" db="EMBL/GenBank/DDBJ databases">
        <title>draft genome sequence of fig (Ficus carica).</title>
        <authorList>
            <person name="Takahashi T."/>
            <person name="Nishimura K."/>
        </authorList>
    </citation>
    <scope>NUCLEOTIDE SEQUENCE</scope>
</reference>
<evidence type="ECO:0000313" key="2">
    <source>
        <dbReference type="Proteomes" id="UP001187192"/>
    </source>
</evidence>
<dbReference type="AlphaFoldDB" id="A0AA88D8U7"/>
<organism evidence="1 2">
    <name type="scientific">Ficus carica</name>
    <name type="common">Common fig</name>
    <dbReference type="NCBI Taxonomy" id="3494"/>
    <lineage>
        <taxon>Eukaryota</taxon>
        <taxon>Viridiplantae</taxon>
        <taxon>Streptophyta</taxon>
        <taxon>Embryophyta</taxon>
        <taxon>Tracheophyta</taxon>
        <taxon>Spermatophyta</taxon>
        <taxon>Magnoliopsida</taxon>
        <taxon>eudicotyledons</taxon>
        <taxon>Gunneridae</taxon>
        <taxon>Pentapetalae</taxon>
        <taxon>rosids</taxon>
        <taxon>fabids</taxon>
        <taxon>Rosales</taxon>
        <taxon>Moraceae</taxon>
        <taxon>Ficeae</taxon>
        <taxon>Ficus</taxon>
    </lineage>
</organism>
<sequence length="62" mass="6858">MCIERLEHLKRHVAADERLAAARICWLETCCSGPFIRCSLQLGSLWLGSCVAVPVLRAVAFS</sequence>
<comment type="caution">
    <text evidence="1">The sequence shown here is derived from an EMBL/GenBank/DDBJ whole genome shotgun (WGS) entry which is preliminary data.</text>
</comment>